<evidence type="ECO:0000313" key="2">
    <source>
        <dbReference type="Proteomes" id="UP000245626"/>
    </source>
</evidence>
<sequence>MAARQRKERALPAGSEELQLWHNVRTHLRSLERIRSSAQQHFLQIEQIRTKLVAMSKEDPEVRKKPDFKIKKQDLESHYSQLRTKVVEEQAAIDAALEKLGILSALRSAPPDHHLLDGGGSKRKKRRTEASSPTPSSLSPSSQNAAAAAAMLPRSRSPDSLHLPSSLADSTTSSSSSSSRADLASTSALYSSRKDSSHQVGGSSVVKAKGPGGSGRRGTASNSSSSAAGATSKDSSKDPLGSSQNSSSAYSSSIHMDPAKARREALAHQLPLQKGRKVAFRQPVKKTGAAAGAAVSLANGLAPNGLLPGEEEGETWIMATVIECINNDRNRYVVQDAEDEGGAGPQWNTTLKAIVPLPESVATLPPQDYPVGAQVMGLYPDTSCFYRATVKGGGPGITKNTPMSKLLKKEQELLNANYELMFEDDGAEIRLVPAYLVVERPRA</sequence>
<dbReference type="EMBL" id="KZ819759">
    <property type="protein sequence ID" value="PWN52756.1"/>
    <property type="molecule type" value="Genomic_DNA"/>
</dbReference>
<proteinExistence type="predicted"/>
<protein>
    <submittedName>
        <fullName evidence="1">Uncharacterized protein</fullName>
    </submittedName>
</protein>
<organism evidence="1 2">
    <name type="scientific">Violaceomyces palustris</name>
    <dbReference type="NCBI Taxonomy" id="1673888"/>
    <lineage>
        <taxon>Eukaryota</taxon>
        <taxon>Fungi</taxon>
        <taxon>Dikarya</taxon>
        <taxon>Basidiomycota</taxon>
        <taxon>Ustilaginomycotina</taxon>
        <taxon>Ustilaginomycetes</taxon>
        <taxon>Violaceomycetales</taxon>
        <taxon>Violaceomycetaceae</taxon>
        <taxon>Violaceomyces</taxon>
    </lineage>
</organism>
<evidence type="ECO:0000313" key="1">
    <source>
        <dbReference type="EMBL" id="PWN52756.1"/>
    </source>
</evidence>
<reference evidence="1 2" key="1">
    <citation type="journal article" date="2018" name="Mol. Biol. Evol.">
        <title>Broad Genomic Sampling Reveals a Smut Pathogenic Ancestry of the Fungal Clade Ustilaginomycotina.</title>
        <authorList>
            <person name="Kijpornyongpan T."/>
            <person name="Mondo S.J."/>
            <person name="Barry K."/>
            <person name="Sandor L."/>
            <person name="Lee J."/>
            <person name="Lipzen A."/>
            <person name="Pangilinan J."/>
            <person name="LaButti K."/>
            <person name="Hainaut M."/>
            <person name="Henrissat B."/>
            <person name="Grigoriev I.V."/>
            <person name="Spatafora J.W."/>
            <person name="Aime M.C."/>
        </authorList>
    </citation>
    <scope>NUCLEOTIDE SEQUENCE [LARGE SCALE GENOMIC DNA]</scope>
    <source>
        <strain evidence="1 2">SA 807</strain>
    </source>
</reference>
<dbReference type="Proteomes" id="UP000245626">
    <property type="component" value="Unassembled WGS sequence"/>
</dbReference>
<name>A0ACD0P434_9BASI</name>
<gene>
    <name evidence="1" type="ORF">IE53DRAFT_253595</name>
</gene>
<accession>A0ACD0P434</accession>
<keyword evidence="2" id="KW-1185">Reference proteome</keyword>